<feature type="transmembrane region" description="Helical" evidence="1">
    <location>
        <begin position="18"/>
        <end position="38"/>
    </location>
</feature>
<reference evidence="2 3" key="1">
    <citation type="submission" date="2020-11" db="EMBL/GenBank/DDBJ databases">
        <title>Carbohydrate-dependent, anaerobic sulfur respiration: A novel catabolism in halophilic archaea.</title>
        <authorList>
            <person name="Sorokin D.Y."/>
            <person name="Messina E."/>
            <person name="Smedile F."/>
            <person name="La Cono V."/>
            <person name="Hallsworth J.E."/>
            <person name="Yakimov M.M."/>
        </authorList>
    </citation>
    <scope>NUCLEOTIDE SEQUENCE [LARGE SCALE GENOMIC DNA]</scope>
    <source>
        <strain evidence="2 3">HSR-Est</strain>
    </source>
</reference>
<proteinExistence type="predicted"/>
<dbReference type="Proteomes" id="UP000663292">
    <property type="component" value="Chromosome"/>
</dbReference>
<dbReference type="EMBL" id="CP064791">
    <property type="protein sequence ID" value="QSG14414.1"/>
    <property type="molecule type" value="Genomic_DNA"/>
</dbReference>
<feature type="transmembrane region" description="Helical" evidence="1">
    <location>
        <begin position="44"/>
        <end position="64"/>
    </location>
</feature>
<name>A0A897NPP4_9EURY</name>
<dbReference type="AlphaFoldDB" id="A0A897NPP4"/>
<keyword evidence="1" id="KW-0472">Membrane</keyword>
<protein>
    <submittedName>
        <fullName evidence="2">Putative membrane protein</fullName>
    </submittedName>
</protein>
<dbReference type="GeneID" id="68857508"/>
<gene>
    <name evidence="2" type="ORF">HSEST_0872</name>
</gene>
<keyword evidence="1" id="KW-0812">Transmembrane</keyword>
<evidence type="ECO:0000256" key="1">
    <source>
        <dbReference type="SAM" id="Phobius"/>
    </source>
</evidence>
<accession>A0A897NPP4</accession>
<sequence>MRDTIKQMSGLDRFSRRLIALGMTLVVGSLALAGWLVFSGELVTGLSLLLYVVVGTLLAAIGFSPGVGAGPNQRA</sequence>
<keyword evidence="1" id="KW-1133">Transmembrane helix</keyword>
<evidence type="ECO:0000313" key="2">
    <source>
        <dbReference type="EMBL" id="QSG14414.1"/>
    </source>
</evidence>
<keyword evidence="3" id="KW-1185">Reference proteome</keyword>
<organism evidence="2 3">
    <name type="scientific">Halapricum desulfuricans</name>
    <dbReference type="NCBI Taxonomy" id="2841257"/>
    <lineage>
        <taxon>Archaea</taxon>
        <taxon>Methanobacteriati</taxon>
        <taxon>Methanobacteriota</taxon>
        <taxon>Stenosarchaea group</taxon>
        <taxon>Halobacteria</taxon>
        <taxon>Halobacteriales</taxon>
        <taxon>Haloarculaceae</taxon>
        <taxon>Halapricum</taxon>
    </lineage>
</organism>
<evidence type="ECO:0000313" key="3">
    <source>
        <dbReference type="Proteomes" id="UP000663292"/>
    </source>
</evidence>
<dbReference type="RefSeq" id="WP_229122354.1">
    <property type="nucleotide sequence ID" value="NZ_CP064791.1"/>
</dbReference>